<dbReference type="NCBIfam" id="TIGR00299">
    <property type="entry name" value="nickel pincer cofactor biosynthesis protein LarC"/>
    <property type="match status" value="1"/>
</dbReference>
<proteinExistence type="inferred from homology"/>
<name>A0A4Z0D7F5_9FIRM</name>
<organism evidence="3 4">
    <name type="scientific">Soehngenia longivitae</name>
    <dbReference type="NCBI Taxonomy" id="2562294"/>
    <lineage>
        <taxon>Bacteria</taxon>
        <taxon>Bacillati</taxon>
        <taxon>Bacillota</taxon>
        <taxon>Tissierellia</taxon>
        <taxon>Tissierellales</taxon>
        <taxon>Tissierellaceae</taxon>
        <taxon>Soehngenia</taxon>
    </lineage>
</organism>
<evidence type="ECO:0000256" key="1">
    <source>
        <dbReference type="ARBA" id="ARBA00022596"/>
    </source>
</evidence>
<comment type="catalytic activity">
    <reaction evidence="2">
        <text>Ni(II)-pyridinium-3,5-bisthiocarboxylate mononucleotide = pyridinium-3,5-bisthiocarboxylate mononucleotide + Ni(2+)</text>
        <dbReference type="Rhea" id="RHEA:54784"/>
        <dbReference type="ChEBI" id="CHEBI:49786"/>
        <dbReference type="ChEBI" id="CHEBI:137372"/>
        <dbReference type="ChEBI" id="CHEBI:137373"/>
        <dbReference type="EC" id="4.99.1.12"/>
    </reaction>
</comment>
<sequence>MTVAALLDLGLNKENLLNYLKSLNLEGFDINIYRVYKSSISALKFDVILSGNSSKIIKEENLENSKINSSLKLKSVKKVHKHTHDHRNLFDIRKIIDDSNLTENPKKIAKGIFEIIAKAESKAHGISIEDVHFHEVGAVDSIVDIVATAVLIDELGIENIYFSPISEGYGTVKIQHGILPVPVPAVANIFSQNDLLMNLTDEEGEMITPTGAGIAAFLKAKDEMPKKFKIKRIGIGAGSKDFSRANILRVFEIEEVETTSTEVDEIYLLETNIDDSTGENLGFVFEELLNNGAKDVYYTPIYMKKNRPSYMLSVITDDLHKTKLEEIIYKNTTSIGIREQRIKRRVLNREKITIDTKYGKVNAKKIFIDESNYRIQPEFEDIKSICIKENLSFNDVYYRIISEINS</sequence>
<dbReference type="InterPro" id="IPR002822">
    <property type="entry name" value="Ni_insertion"/>
</dbReference>
<dbReference type="Gene3D" id="3.30.70.1380">
    <property type="entry name" value="Transcriptional regulatory protein pf0864 domain like"/>
    <property type="match status" value="1"/>
</dbReference>
<dbReference type="EC" id="4.99.1.12" evidence="2"/>
<dbReference type="PANTHER" id="PTHR36566">
    <property type="entry name" value="NICKEL INSERTION PROTEIN-RELATED"/>
    <property type="match status" value="1"/>
</dbReference>
<gene>
    <name evidence="2 3" type="primary">larC</name>
    <name evidence="3" type="ORF">E4100_04310</name>
</gene>
<evidence type="ECO:0000313" key="4">
    <source>
        <dbReference type="Proteomes" id="UP000298381"/>
    </source>
</evidence>
<comment type="similarity">
    <text evidence="2">Belongs to the LarC family.</text>
</comment>
<dbReference type="HAMAP" id="MF_01074">
    <property type="entry name" value="LarC"/>
    <property type="match status" value="1"/>
</dbReference>
<dbReference type="GO" id="GO:0016151">
    <property type="term" value="F:nickel cation binding"/>
    <property type="evidence" value="ECO:0007669"/>
    <property type="project" value="UniProtKB-UniRule"/>
</dbReference>
<keyword evidence="2" id="KW-0456">Lyase</keyword>
<dbReference type="EMBL" id="SRIB01000004">
    <property type="protein sequence ID" value="TFZ40821.1"/>
    <property type="molecule type" value="Genomic_DNA"/>
</dbReference>
<reference evidence="3 4" key="1">
    <citation type="submission" date="2019-03" db="EMBL/GenBank/DDBJ databases">
        <title>Draft genome sequence data and analysis of a Fermenting Bacterium, Soehngenia longevitae strain 1933PT, isolated from petroleum reservoir in Azerbaijan.</title>
        <authorList>
            <person name="Grouzdev D.S."/>
            <person name="Bidzhieva S.K."/>
            <person name="Sokolova D.S."/>
            <person name="Tourova T.P."/>
            <person name="Poltaraus A.B."/>
            <person name="Nazina T.N."/>
        </authorList>
    </citation>
    <scope>NUCLEOTIDE SEQUENCE [LARGE SCALE GENOMIC DNA]</scope>
    <source>
        <strain evidence="3 4">1933P</strain>
    </source>
</reference>
<evidence type="ECO:0000256" key="2">
    <source>
        <dbReference type="HAMAP-Rule" id="MF_01074"/>
    </source>
</evidence>
<keyword evidence="1 2" id="KW-0533">Nickel</keyword>
<dbReference type="AlphaFoldDB" id="A0A4Z0D7F5"/>
<dbReference type="PANTHER" id="PTHR36566:SF1">
    <property type="entry name" value="PYRIDINIUM-3,5-BISTHIOCARBOXYLIC ACID MONONUCLEOTIDE NICKEL INSERTION PROTEIN"/>
    <property type="match status" value="1"/>
</dbReference>
<dbReference type="GO" id="GO:0016829">
    <property type="term" value="F:lyase activity"/>
    <property type="evidence" value="ECO:0007669"/>
    <property type="project" value="UniProtKB-UniRule"/>
</dbReference>
<comment type="function">
    <text evidence="2">Involved in the biosynthesis of a nickel-pincer cofactor ((SCS)Ni(II) pincer complex). Binds Ni(2+), and functions in nickel delivery to pyridinium-3,5-bisthiocarboxylic acid mononucleotide (P2TMN), to form the mature cofactor. Is thus probably required for the activation of nickel-pincer cofactor-dependent enzymes.</text>
</comment>
<accession>A0A4Z0D7F5</accession>
<evidence type="ECO:0000313" key="3">
    <source>
        <dbReference type="EMBL" id="TFZ40821.1"/>
    </source>
</evidence>
<protein>
    <recommendedName>
        <fullName evidence="2">Pyridinium-3,5-bisthiocarboxylic acid mononucleotide nickel insertion protein</fullName>
        <shortName evidence="2">P2TMN nickel insertion protein</shortName>
        <ecNumber evidence="2">4.99.1.12</ecNumber>
    </recommendedName>
    <alternativeName>
        <fullName evidence="2">Nickel-pincer cofactor biosynthesis protein LarC</fullName>
    </alternativeName>
</protein>
<dbReference type="Pfam" id="PF01969">
    <property type="entry name" value="Ni_insertion"/>
    <property type="match status" value="1"/>
</dbReference>
<keyword evidence="4" id="KW-1185">Reference proteome</keyword>
<dbReference type="GO" id="GO:0051604">
    <property type="term" value="P:protein maturation"/>
    <property type="evidence" value="ECO:0007669"/>
    <property type="project" value="UniProtKB-UniRule"/>
</dbReference>
<dbReference type="Proteomes" id="UP000298381">
    <property type="component" value="Unassembled WGS sequence"/>
</dbReference>
<comment type="caution">
    <text evidence="3">The sequence shown here is derived from an EMBL/GenBank/DDBJ whole genome shotgun (WGS) entry which is preliminary data.</text>
</comment>
<dbReference type="OrthoDB" id="9765625at2"/>